<keyword evidence="1" id="KW-1133">Transmembrane helix</keyword>
<proteinExistence type="predicted"/>
<name>A0A9X6QX97_BACUH</name>
<keyword evidence="1" id="KW-0812">Transmembrane</keyword>
<organism evidence="2 3">
    <name type="scientific">Bacillus thuringiensis subsp. higo</name>
    <dbReference type="NCBI Taxonomy" id="132266"/>
    <lineage>
        <taxon>Bacteria</taxon>
        <taxon>Bacillati</taxon>
        <taxon>Bacillota</taxon>
        <taxon>Bacilli</taxon>
        <taxon>Bacillales</taxon>
        <taxon>Bacillaceae</taxon>
        <taxon>Bacillus</taxon>
        <taxon>Bacillus cereus group</taxon>
    </lineage>
</organism>
<sequence>MKNNSAKQLVEKNNKLREQLSPENKVYYEDILMYMRTFGFFYEELETEQHLMAILQDILEAQKHGESAEEYFGKNPKEIVNQLTKQFEKPSWNSMFKISGLIFLISTFYVIVGSFTAPTLQVNVLVILLNGIFSVALVYGIFKLLHLSIYMKMQLPKLIKFFVVWIMAMIPFGVFFLIQMYTPKQGIVKIGAPFDWIAILVILIVSTVYVIFKKKRELFGGLTFVITLGIFGLLLRIPQTKEFFQDGKNQTFVILGIIVPIALYVLVEWLLLQKIEDEN</sequence>
<dbReference type="PANTHER" id="PTHR41307">
    <property type="entry name" value="MEMBRANE PROTEIN-RELATED"/>
    <property type="match status" value="1"/>
</dbReference>
<dbReference type="SUPFAM" id="SSF158560">
    <property type="entry name" value="BH3980-like"/>
    <property type="match status" value="1"/>
</dbReference>
<evidence type="ECO:0000256" key="1">
    <source>
        <dbReference type="SAM" id="Phobius"/>
    </source>
</evidence>
<feature type="transmembrane region" description="Helical" evidence="1">
    <location>
        <begin position="162"/>
        <end position="182"/>
    </location>
</feature>
<evidence type="ECO:0000313" key="3">
    <source>
        <dbReference type="Proteomes" id="UP000194816"/>
    </source>
</evidence>
<feature type="transmembrane region" description="Helical" evidence="1">
    <location>
        <begin position="122"/>
        <end position="142"/>
    </location>
</feature>
<dbReference type="RefSeq" id="WP_088114059.1">
    <property type="nucleotide sequence ID" value="NZ_MOOK01000018.1"/>
</dbReference>
<dbReference type="Proteomes" id="UP000194816">
    <property type="component" value="Unassembled WGS sequence"/>
</dbReference>
<feature type="transmembrane region" description="Helical" evidence="1">
    <location>
        <begin position="219"/>
        <end position="239"/>
    </location>
</feature>
<feature type="transmembrane region" description="Helical" evidence="1">
    <location>
        <begin position="251"/>
        <end position="272"/>
    </location>
</feature>
<dbReference type="AlphaFoldDB" id="A0A9X6QX97"/>
<evidence type="ECO:0000313" key="2">
    <source>
        <dbReference type="EMBL" id="OUB62246.1"/>
    </source>
</evidence>
<keyword evidence="1" id="KW-0472">Membrane</keyword>
<feature type="transmembrane region" description="Helical" evidence="1">
    <location>
        <begin position="95"/>
        <end position="116"/>
    </location>
</feature>
<protein>
    <recommendedName>
        <fullName evidence="4">DUF1129 family protein</fullName>
    </recommendedName>
</protein>
<gene>
    <name evidence="2" type="ORF">BK716_00590</name>
</gene>
<dbReference type="EMBL" id="MOOK01000018">
    <property type="protein sequence ID" value="OUB62246.1"/>
    <property type="molecule type" value="Genomic_DNA"/>
</dbReference>
<accession>A0A9X6QX97</accession>
<feature type="transmembrane region" description="Helical" evidence="1">
    <location>
        <begin position="194"/>
        <end position="212"/>
    </location>
</feature>
<comment type="caution">
    <text evidence="2">The sequence shown here is derived from an EMBL/GenBank/DDBJ whole genome shotgun (WGS) entry which is preliminary data.</text>
</comment>
<dbReference type="Gene3D" id="1.10.1900.10">
    <property type="entry name" value="c-terminal domain of poly(a) binding protein"/>
    <property type="match status" value="1"/>
</dbReference>
<reference evidence="2 3" key="1">
    <citation type="submission" date="2016-10" db="EMBL/GenBank/DDBJ databases">
        <title>Comparative genomics of Bacillus thuringiensis reveals a path to pathogens against multiple invertebrate hosts.</title>
        <authorList>
            <person name="Zheng J."/>
            <person name="Gao Q."/>
            <person name="Liu H."/>
            <person name="Peng D."/>
            <person name="Ruan L."/>
            <person name="Sun M."/>
        </authorList>
    </citation>
    <scope>NUCLEOTIDE SEQUENCE [LARGE SCALE GENOMIC DNA]</scope>
    <source>
        <strain evidence="2">BGSC 4AU1</strain>
    </source>
</reference>
<evidence type="ECO:0008006" key="4">
    <source>
        <dbReference type="Google" id="ProtNLM"/>
    </source>
</evidence>
<dbReference type="PANTHER" id="PTHR41307:SF1">
    <property type="entry name" value="MEMBRANE PROTEIN"/>
    <property type="match status" value="1"/>
</dbReference>